<proteinExistence type="inferred from homology"/>
<protein>
    <submittedName>
        <fullName evidence="5">Oxidoreductase</fullName>
    </submittedName>
</protein>
<name>A0A7I9ZTZ8_9MYCO</name>
<dbReference type="Gene3D" id="3.30.360.10">
    <property type="entry name" value="Dihydrodipicolinate Reductase, domain 2"/>
    <property type="match status" value="1"/>
</dbReference>
<dbReference type="InterPro" id="IPR036291">
    <property type="entry name" value="NAD(P)-bd_dom_sf"/>
</dbReference>
<comment type="similarity">
    <text evidence="1">Belongs to the Gfo/Idh/MocA family.</text>
</comment>
<evidence type="ECO:0000259" key="3">
    <source>
        <dbReference type="Pfam" id="PF01408"/>
    </source>
</evidence>
<organism evidence="5 6">
    <name type="scientific">Mycolicibacterium hippocampi</name>
    <dbReference type="NCBI Taxonomy" id="659824"/>
    <lineage>
        <taxon>Bacteria</taxon>
        <taxon>Bacillati</taxon>
        <taxon>Actinomycetota</taxon>
        <taxon>Actinomycetes</taxon>
        <taxon>Mycobacteriales</taxon>
        <taxon>Mycobacteriaceae</taxon>
        <taxon>Mycolicibacterium</taxon>
    </lineage>
</organism>
<dbReference type="InterPro" id="IPR000683">
    <property type="entry name" value="Gfo/Idh/MocA-like_OxRdtase_N"/>
</dbReference>
<feature type="domain" description="GFO/IDH/MocA-like oxidoreductase" evidence="4">
    <location>
        <begin position="125"/>
        <end position="240"/>
    </location>
</feature>
<sequence length="317" mass="33993">MLGASRIAESAIVGPARDLGHRLVAVASRDPLRAKVFADAHGVERVLQSYQDVVDDPEVDIIYNPLANGLHAPWNLASVAAGKPVLTEKPFARNREQAQRVAAAAEAVGVPVLEGFHYLFHPLTRRVFDLAHDGSLGELTRVEVRMEMPAPPPEDPRWSLELAGGALMDLGCYGLHVMRRFGTPTVVGATAGHCDHGGPDVDAWCDVELELPGGATGLSANSMLADEYSFTLRIVGTRGDVLAHNFIKPQDDDRITITTETGTTVEHLGSRATYTYQLEAFAAHVEHGAPLPIDTADAVANMALIDDAYRAAGLSPR</sequence>
<keyword evidence="6" id="KW-1185">Reference proteome</keyword>
<dbReference type="Pfam" id="PF01408">
    <property type="entry name" value="GFO_IDH_MocA"/>
    <property type="match status" value="1"/>
</dbReference>
<feature type="domain" description="Gfo/Idh/MocA-like oxidoreductase N-terminal" evidence="3">
    <location>
        <begin position="2"/>
        <end position="115"/>
    </location>
</feature>
<dbReference type="InterPro" id="IPR050984">
    <property type="entry name" value="Gfo/Idh/MocA_domain"/>
</dbReference>
<dbReference type="GO" id="GO:0000166">
    <property type="term" value="F:nucleotide binding"/>
    <property type="evidence" value="ECO:0007669"/>
    <property type="project" value="InterPro"/>
</dbReference>
<dbReference type="PANTHER" id="PTHR22604:SF105">
    <property type="entry name" value="TRANS-1,2-DIHYDROBENZENE-1,2-DIOL DEHYDROGENASE"/>
    <property type="match status" value="1"/>
</dbReference>
<gene>
    <name evidence="5" type="ORF">MHIP_46410</name>
</gene>
<evidence type="ECO:0000256" key="2">
    <source>
        <dbReference type="ARBA" id="ARBA00023002"/>
    </source>
</evidence>
<dbReference type="SUPFAM" id="SSF55347">
    <property type="entry name" value="Glyceraldehyde-3-phosphate dehydrogenase-like, C-terminal domain"/>
    <property type="match status" value="1"/>
</dbReference>
<evidence type="ECO:0000313" key="5">
    <source>
        <dbReference type="EMBL" id="GFH04158.1"/>
    </source>
</evidence>
<reference evidence="5 6" key="1">
    <citation type="journal article" date="2019" name="Emerg. Microbes Infect.">
        <title>Comprehensive subspecies identification of 175 nontuberculous mycobacteria species based on 7547 genomic profiles.</title>
        <authorList>
            <person name="Matsumoto Y."/>
            <person name="Kinjo T."/>
            <person name="Motooka D."/>
            <person name="Nabeya D."/>
            <person name="Jung N."/>
            <person name="Uechi K."/>
            <person name="Horii T."/>
            <person name="Iida T."/>
            <person name="Fujita J."/>
            <person name="Nakamura S."/>
        </authorList>
    </citation>
    <scope>NUCLEOTIDE SEQUENCE [LARGE SCALE GENOMIC DNA]</scope>
    <source>
        <strain evidence="5 6">JCM 30996</strain>
    </source>
</reference>
<dbReference type="PANTHER" id="PTHR22604">
    <property type="entry name" value="OXIDOREDUCTASES"/>
    <property type="match status" value="1"/>
</dbReference>
<dbReference type="GO" id="GO:0016491">
    <property type="term" value="F:oxidoreductase activity"/>
    <property type="evidence" value="ECO:0007669"/>
    <property type="project" value="UniProtKB-KW"/>
</dbReference>
<dbReference type="SUPFAM" id="SSF51735">
    <property type="entry name" value="NAD(P)-binding Rossmann-fold domains"/>
    <property type="match status" value="1"/>
</dbReference>
<comment type="caution">
    <text evidence="5">The sequence shown here is derived from an EMBL/GenBank/DDBJ whole genome shotgun (WGS) entry which is preliminary data.</text>
</comment>
<dbReference type="EMBL" id="BLLB01000002">
    <property type="protein sequence ID" value="GFH04158.1"/>
    <property type="molecule type" value="Genomic_DNA"/>
</dbReference>
<dbReference type="InterPro" id="IPR055170">
    <property type="entry name" value="GFO_IDH_MocA-like_dom"/>
</dbReference>
<evidence type="ECO:0000259" key="4">
    <source>
        <dbReference type="Pfam" id="PF22725"/>
    </source>
</evidence>
<evidence type="ECO:0000256" key="1">
    <source>
        <dbReference type="ARBA" id="ARBA00010928"/>
    </source>
</evidence>
<dbReference type="Proteomes" id="UP000465304">
    <property type="component" value="Unassembled WGS sequence"/>
</dbReference>
<dbReference type="Gene3D" id="3.40.50.720">
    <property type="entry name" value="NAD(P)-binding Rossmann-like Domain"/>
    <property type="match status" value="1"/>
</dbReference>
<dbReference type="Pfam" id="PF22725">
    <property type="entry name" value="GFO_IDH_MocA_C3"/>
    <property type="match status" value="1"/>
</dbReference>
<evidence type="ECO:0000313" key="6">
    <source>
        <dbReference type="Proteomes" id="UP000465304"/>
    </source>
</evidence>
<keyword evidence="2" id="KW-0560">Oxidoreductase</keyword>
<dbReference type="AlphaFoldDB" id="A0A7I9ZTZ8"/>
<accession>A0A7I9ZTZ8</accession>